<evidence type="ECO:0000313" key="3">
    <source>
        <dbReference type="Proteomes" id="UP000235672"/>
    </source>
</evidence>
<reference evidence="2 3" key="1">
    <citation type="submission" date="2016-05" db="EMBL/GenBank/DDBJ databases">
        <title>A degradative enzymes factory behind the ericoid mycorrhizal symbiosis.</title>
        <authorList>
            <consortium name="DOE Joint Genome Institute"/>
            <person name="Martino E."/>
            <person name="Morin E."/>
            <person name="Grelet G."/>
            <person name="Kuo A."/>
            <person name="Kohler A."/>
            <person name="Daghino S."/>
            <person name="Barry K."/>
            <person name="Choi C."/>
            <person name="Cichocki N."/>
            <person name="Clum A."/>
            <person name="Copeland A."/>
            <person name="Hainaut M."/>
            <person name="Haridas S."/>
            <person name="Labutti K."/>
            <person name="Lindquist E."/>
            <person name="Lipzen A."/>
            <person name="Khouja H.-R."/>
            <person name="Murat C."/>
            <person name="Ohm R."/>
            <person name="Olson A."/>
            <person name="Spatafora J."/>
            <person name="Veneault-Fourrey C."/>
            <person name="Henrissat B."/>
            <person name="Grigoriev I."/>
            <person name="Martin F."/>
            <person name="Perotto S."/>
        </authorList>
    </citation>
    <scope>NUCLEOTIDE SEQUENCE [LARGE SCALE GENOMIC DNA]</scope>
    <source>
        <strain evidence="2 3">UAMH 7357</strain>
    </source>
</reference>
<gene>
    <name evidence="2" type="ORF">NA56DRAFT_683573</name>
</gene>
<protein>
    <submittedName>
        <fullName evidence="2">Uncharacterized protein</fullName>
    </submittedName>
</protein>
<feature type="compositionally biased region" description="Basic residues" evidence="1">
    <location>
        <begin position="121"/>
        <end position="132"/>
    </location>
</feature>
<dbReference type="AlphaFoldDB" id="A0A2J6QPB4"/>
<dbReference type="OrthoDB" id="5374857at2759"/>
<accession>A0A2J6QPB4</accession>
<organism evidence="2 3">
    <name type="scientific">Hyaloscypha hepaticicola</name>
    <dbReference type="NCBI Taxonomy" id="2082293"/>
    <lineage>
        <taxon>Eukaryota</taxon>
        <taxon>Fungi</taxon>
        <taxon>Dikarya</taxon>
        <taxon>Ascomycota</taxon>
        <taxon>Pezizomycotina</taxon>
        <taxon>Leotiomycetes</taxon>
        <taxon>Helotiales</taxon>
        <taxon>Hyaloscyphaceae</taxon>
        <taxon>Hyaloscypha</taxon>
    </lineage>
</organism>
<dbReference type="EMBL" id="KZ613464">
    <property type="protein sequence ID" value="PMD28098.1"/>
    <property type="molecule type" value="Genomic_DNA"/>
</dbReference>
<proteinExistence type="predicted"/>
<sequence>MKRVNSAFTRSFTEVILFRYQNRFLTRINNEARVRYSTKSIVLGKGEGKVMNFEDIEEARAKHIAKEVIKGKGKRGRKCKSTILEANELEADKSVSEVVEAVESEPEPEVARAAKEDIKARGKRGRKCRSVT</sequence>
<evidence type="ECO:0000313" key="2">
    <source>
        <dbReference type="EMBL" id="PMD28098.1"/>
    </source>
</evidence>
<feature type="region of interest" description="Disordered" evidence="1">
    <location>
        <begin position="109"/>
        <end position="132"/>
    </location>
</feature>
<feature type="compositionally biased region" description="Basic and acidic residues" evidence="1">
    <location>
        <begin position="109"/>
        <end position="120"/>
    </location>
</feature>
<evidence type="ECO:0000256" key="1">
    <source>
        <dbReference type="SAM" id="MobiDB-lite"/>
    </source>
</evidence>
<keyword evidence="3" id="KW-1185">Reference proteome</keyword>
<dbReference type="Proteomes" id="UP000235672">
    <property type="component" value="Unassembled WGS sequence"/>
</dbReference>
<name>A0A2J6QPB4_9HELO</name>